<dbReference type="GO" id="GO:0050118">
    <property type="term" value="F:N-acetyldiaminopimelate deacetylase activity"/>
    <property type="evidence" value="ECO:0007669"/>
    <property type="project" value="UniProtKB-UniRule"/>
</dbReference>
<evidence type="ECO:0000256" key="6">
    <source>
        <dbReference type="PIRSR" id="PIRSR005962-1"/>
    </source>
</evidence>
<dbReference type="PANTHER" id="PTHR11014:SF98">
    <property type="entry name" value="N-ACETYLDIAMINOPIMELATE DEACETYLASE"/>
    <property type="match status" value="1"/>
</dbReference>
<dbReference type="GO" id="GO:0009089">
    <property type="term" value="P:lysine biosynthetic process via diaminopimelate"/>
    <property type="evidence" value="ECO:0007669"/>
    <property type="project" value="UniProtKB-UniRule"/>
</dbReference>
<feature type="active site" evidence="5">
    <location>
        <position position="72"/>
    </location>
</feature>
<keyword evidence="1 5" id="KW-0028">Amino-acid biosynthesis</keyword>
<comment type="catalytic activity">
    <reaction evidence="5">
        <text>N-acetyl-(2S,6S)-2,6-diaminopimelate + H2O = (2S,6S)-2,6-diaminopimelate + acetate</text>
        <dbReference type="Rhea" id="RHEA:20405"/>
        <dbReference type="ChEBI" id="CHEBI:15377"/>
        <dbReference type="ChEBI" id="CHEBI:30089"/>
        <dbReference type="ChEBI" id="CHEBI:57609"/>
        <dbReference type="ChEBI" id="CHEBI:58767"/>
        <dbReference type="EC" id="3.5.1.47"/>
    </reaction>
</comment>
<dbReference type="InterPro" id="IPR011650">
    <property type="entry name" value="Peptidase_M20_dimer"/>
</dbReference>
<dbReference type="STRING" id="137591.AO080_09845"/>
<dbReference type="Proteomes" id="UP000032287">
    <property type="component" value="Unassembled WGS sequence"/>
</dbReference>
<sequence length="381" mass="41879">MTPIDLKQVRRDLHRIPELALHETQTHQYLKQLVMQWQQPWVTIREIPELPTALLVRVAGTDPQRTIGYRADIDALPITEATGLPFASEHAGLMHACGHDMHMTVGLGILAYFTQHQPKDNLIFFFQPAEEADYGGKRAYDLGVFTDEWRPDEFYGLHDHPGLPTGQIATRQGTLFAGTTEIHVTFTGKGGHAAYPHEAVDAVVAGAMFVNQVQTIVSRNVDPVRGGVVTLGAFHAGTVSNVIAETAHLDGTIRAFRQQDIEMMQQRVRDIVAGVALATGVTADLQLIQGGYMPVENDDTTTALFMTYMTQATDVDFSEIAPAMTGEDFGFLLQKFPGTMFWLGVGDPTHALHNAGLSPDEAALQPGVDAMVGYLNWRMMQ</sequence>
<keyword evidence="4 5" id="KW-0457">Lysine biosynthesis</keyword>
<dbReference type="UniPathway" id="UPA00034">
    <property type="reaction ID" value="UER00024"/>
</dbReference>
<evidence type="ECO:0000256" key="3">
    <source>
        <dbReference type="ARBA" id="ARBA00022915"/>
    </source>
</evidence>
<keyword evidence="6" id="KW-0464">Manganese</keyword>
<dbReference type="HAMAP" id="MF_01692">
    <property type="entry name" value="DapEL"/>
    <property type="match status" value="1"/>
</dbReference>
<dbReference type="InterPro" id="IPR002933">
    <property type="entry name" value="Peptidase_M20"/>
</dbReference>
<dbReference type="SUPFAM" id="SSF53187">
    <property type="entry name" value="Zn-dependent exopeptidases"/>
    <property type="match status" value="1"/>
</dbReference>
<evidence type="ECO:0000259" key="7">
    <source>
        <dbReference type="Pfam" id="PF07687"/>
    </source>
</evidence>
<dbReference type="FunFam" id="3.30.70.360:FF:000001">
    <property type="entry name" value="N-acetyldiaminopimelate deacetylase"/>
    <property type="match status" value="1"/>
</dbReference>
<dbReference type="PIRSF" id="PIRSF005962">
    <property type="entry name" value="Pept_M20D_amidohydro"/>
    <property type="match status" value="1"/>
</dbReference>
<dbReference type="EC" id="3.5.1.47" evidence="5"/>
<comment type="function">
    <text evidence="5">Catalyzes the conversion of N-acetyl-diaminopimelate to diaminopimelate and acetate.</text>
</comment>
<dbReference type="SUPFAM" id="SSF55031">
    <property type="entry name" value="Bacterial exopeptidase dimerisation domain"/>
    <property type="match status" value="1"/>
</dbReference>
<comment type="similarity">
    <text evidence="5">Belongs to the peptidase M20A family. N-acetyldiaminopimelate deacetylase subfamily.</text>
</comment>
<dbReference type="EMBL" id="JWHU01000016">
    <property type="protein sequence ID" value="KIU20724.1"/>
    <property type="molecule type" value="Genomic_DNA"/>
</dbReference>
<keyword evidence="2 5" id="KW-0378">Hydrolase</keyword>
<dbReference type="NCBIfam" id="TIGR01891">
    <property type="entry name" value="amidohydrolases"/>
    <property type="match status" value="1"/>
</dbReference>
<comment type="caution">
    <text evidence="8">The sequence shown here is derived from an EMBL/GenBank/DDBJ whole genome shotgun (WGS) entry which is preliminary data.</text>
</comment>
<dbReference type="Pfam" id="PF07687">
    <property type="entry name" value="M20_dimer"/>
    <property type="match status" value="1"/>
</dbReference>
<feature type="domain" description="Peptidase M20 dimerisation" evidence="7">
    <location>
        <begin position="178"/>
        <end position="274"/>
    </location>
</feature>
<name>A0A0D1K6X2_9LACO</name>
<dbReference type="CDD" id="cd05670">
    <property type="entry name" value="M20_Acy1_YkuR-like"/>
    <property type="match status" value="1"/>
</dbReference>
<proteinExistence type="inferred from homology"/>
<keyword evidence="6" id="KW-0479">Metal-binding</keyword>
<dbReference type="Gene3D" id="3.40.630.10">
    <property type="entry name" value="Zn peptidases"/>
    <property type="match status" value="1"/>
</dbReference>
<evidence type="ECO:0000256" key="4">
    <source>
        <dbReference type="ARBA" id="ARBA00023154"/>
    </source>
</evidence>
<feature type="active site" description="Proton acceptor" evidence="5">
    <location>
        <position position="131"/>
    </location>
</feature>
<dbReference type="AlphaFoldDB" id="A0A0D1K6X2"/>
<feature type="binding site" evidence="6">
    <location>
        <position position="97"/>
    </location>
    <ligand>
        <name>Mn(2+)</name>
        <dbReference type="ChEBI" id="CHEBI:29035"/>
        <label>2</label>
    </ligand>
</feature>
<feature type="binding site" evidence="6">
    <location>
        <position position="131"/>
    </location>
    <ligand>
        <name>Mn(2+)</name>
        <dbReference type="ChEBI" id="CHEBI:29035"/>
        <label>2</label>
    </ligand>
</feature>
<dbReference type="InterPro" id="IPR023905">
    <property type="entry name" value="AcetylDAP_deacetylase"/>
</dbReference>
<comment type="pathway">
    <text evidence="5">Amino-acid biosynthesis; L-lysine biosynthesis via DAP pathway; LL-2,6-diaminopimelate from (S)-tetrahydrodipicolinate (acetylase route): step 3/3.</text>
</comment>
<dbReference type="PANTHER" id="PTHR11014">
    <property type="entry name" value="PEPTIDASE M20 FAMILY MEMBER"/>
    <property type="match status" value="1"/>
</dbReference>
<keyword evidence="9" id="KW-1185">Reference proteome</keyword>
<dbReference type="InterPro" id="IPR036264">
    <property type="entry name" value="Bact_exopeptidase_dim_dom"/>
</dbReference>
<evidence type="ECO:0000256" key="5">
    <source>
        <dbReference type="HAMAP-Rule" id="MF_01692"/>
    </source>
</evidence>
<protein>
    <recommendedName>
        <fullName evidence="5">N-acetyldiaminopimelate deacetylase</fullName>
        <ecNumber evidence="5">3.5.1.47</ecNumber>
    </recommendedName>
</protein>
<evidence type="ECO:0000313" key="9">
    <source>
        <dbReference type="Proteomes" id="UP000032287"/>
    </source>
</evidence>
<dbReference type="Pfam" id="PF01546">
    <property type="entry name" value="Peptidase_M20"/>
    <property type="match status" value="1"/>
</dbReference>
<dbReference type="InterPro" id="IPR017439">
    <property type="entry name" value="Amidohydrolase"/>
</dbReference>
<accession>A0A0D1K6X2</accession>
<feature type="binding site" evidence="6">
    <location>
        <position position="353"/>
    </location>
    <ligand>
        <name>Mn(2+)</name>
        <dbReference type="ChEBI" id="CHEBI:29035"/>
        <label>2</label>
    </ligand>
</feature>
<feature type="binding site" evidence="6">
    <location>
        <position position="158"/>
    </location>
    <ligand>
        <name>Mn(2+)</name>
        <dbReference type="ChEBI" id="CHEBI:29035"/>
        <label>2</label>
    </ligand>
</feature>
<reference evidence="8 9" key="1">
    <citation type="journal article" date="2015" name="Microbiology (Mosc.)">
        <title>Genomics of the Weissella cibaria species with an examination of its metabolic traits.</title>
        <authorList>
            <person name="Lynch K.M."/>
            <person name="Lucid A."/>
            <person name="Arendt E.K."/>
            <person name="Sleator R.D."/>
            <person name="Lucey B."/>
            <person name="Coffey A."/>
        </authorList>
    </citation>
    <scope>NUCLEOTIDE SEQUENCE [LARGE SCALE GENOMIC DNA]</scope>
    <source>
        <strain evidence="8 9">MG1</strain>
    </source>
</reference>
<feature type="binding site" evidence="6">
    <location>
        <position position="99"/>
    </location>
    <ligand>
        <name>Mn(2+)</name>
        <dbReference type="ChEBI" id="CHEBI:29035"/>
        <label>2</label>
    </ligand>
</feature>
<dbReference type="GO" id="GO:0046872">
    <property type="term" value="F:metal ion binding"/>
    <property type="evidence" value="ECO:0007669"/>
    <property type="project" value="UniProtKB-KW"/>
</dbReference>
<dbReference type="PATRIC" id="fig|137591.25.peg.998"/>
<evidence type="ECO:0000256" key="1">
    <source>
        <dbReference type="ARBA" id="ARBA00022605"/>
    </source>
</evidence>
<organism evidence="8 9">
    <name type="scientific">Weissella cibaria</name>
    <dbReference type="NCBI Taxonomy" id="137591"/>
    <lineage>
        <taxon>Bacteria</taxon>
        <taxon>Bacillati</taxon>
        <taxon>Bacillota</taxon>
        <taxon>Bacilli</taxon>
        <taxon>Lactobacillales</taxon>
        <taxon>Lactobacillaceae</taxon>
        <taxon>Weissella</taxon>
    </lineage>
</organism>
<dbReference type="Gene3D" id="3.30.70.360">
    <property type="match status" value="1"/>
</dbReference>
<gene>
    <name evidence="8" type="primary">ykuR</name>
    <name evidence="8" type="ORF">QX99_01030</name>
</gene>
<evidence type="ECO:0000256" key="2">
    <source>
        <dbReference type="ARBA" id="ARBA00022801"/>
    </source>
</evidence>
<keyword evidence="3 5" id="KW-0220">Diaminopimelate biosynthesis</keyword>
<dbReference type="RefSeq" id="WP_043711245.1">
    <property type="nucleotide sequence ID" value="NZ_JALOCT010000008.1"/>
</dbReference>
<dbReference type="GO" id="GO:0019877">
    <property type="term" value="P:diaminopimelate biosynthetic process"/>
    <property type="evidence" value="ECO:0007669"/>
    <property type="project" value="UniProtKB-UniRule"/>
</dbReference>
<dbReference type="eggNOG" id="COG1473">
    <property type="taxonomic scope" value="Bacteria"/>
</dbReference>
<comment type="cofactor">
    <cofactor evidence="6">
        <name>Mn(2+)</name>
        <dbReference type="ChEBI" id="CHEBI:29035"/>
    </cofactor>
    <text evidence="6">The Mn(2+) ion enhances activity.</text>
</comment>
<evidence type="ECO:0000313" key="8">
    <source>
        <dbReference type="EMBL" id="KIU20724.1"/>
    </source>
</evidence>